<evidence type="ECO:0000256" key="2">
    <source>
        <dbReference type="ARBA" id="ARBA00008170"/>
    </source>
</evidence>
<dbReference type="InterPro" id="IPR004713">
    <property type="entry name" value="CaH_exchang"/>
</dbReference>
<evidence type="ECO:0000256" key="7">
    <source>
        <dbReference type="ARBA" id="ARBA00023136"/>
    </source>
</evidence>
<keyword evidence="5 9" id="KW-1133">Transmembrane helix</keyword>
<organism evidence="11 12">
    <name type="scientific">Paraphoma chrysanthemicola</name>
    <dbReference type="NCBI Taxonomy" id="798071"/>
    <lineage>
        <taxon>Eukaryota</taxon>
        <taxon>Fungi</taxon>
        <taxon>Dikarya</taxon>
        <taxon>Ascomycota</taxon>
        <taxon>Pezizomycotina</taxon>
        <taxon>Dothideomycetes</taxon>
        <taxon>Pleosporomycetidae</taxon>
        <taxon>Pleosporales</taxon>
        <taxon>Pleosporineae</taxon>
        <taxon>Phaeosphaeriaceae</taxon>
        <taxon>Paraphoma</taxon>
    </lineage>
</organism>
<keyword evidence="12" id="KW-1185">Reference proteome</keyword>
<keyword evidence="3" id="KW-0813">Transport</keyword>
<dbReference type="EMBL" id="JAGMVJ010000007">
    <property type="protein sequence ID" value="KAH7088901.1"/>
    <property type="molecule type" value="Genomic_DNA"/>
</dbReference>
<feature type="transmembrane region" description="Helical" evidence="9">
    <location>
        <begin position="186"/>
        <end position="208"/>
    </location>
</feature>
<keyword evidence="6" id="KW-0406">Ion transport</keyword>
<sequence length="604" mass="65246">MSLDAVRRQAHRVASSNAGDGAMNYNPFARTRSRDSTADVENNVHRTRSTRSEAAVPTIEEQQRYESREAEKEFGGQRHHNTEPTPTSATASNGFATLPETSTEKEAMPQTNGHKNSNDSTVAASSDLNSEGVTKRAKFKGIFRKDHHDDLVDSELTRVDSDQLSLEERKKRAHKRKIPVGAQIRFVLFGAWINVLLIFVPIGFAVFYAHLKPVPVFIINFIAIIPLAAMLSNATEELAIRVGETLGGLLNATFGNAVELIVSVQALIKDEITIVKTSLIGSMLSNLLLVLGMSFFLGGVNRLEQFFNVTVAQTAASLLALSIASLIIPTVFHNMIAEDNIVAGDAKKNQELSRGTAFILLFVYACYLTFQLKTHSAMYNAPSQKVAKRKSGKKAEGEANRGIAAIGAGTAAAAGGEVNGQTLFKNPDGDHADNQEEDDFETPSLSVIGALVTLAISTTLVAFCSEFMVSSIDGLTASGAISTTFVGLILLPIVGNAAEHATAVTVAIKDKMDLSIGVAVGSSMQIALLVFPLIVILGWILGKDCMTLYFDTFQIATLFVSVLLVNYLIQDGKSHWLEGVLLMSSYIIIALAAWFYPNIEENQC</sequence>
<dbReference type="Pfam" id="PF01699">
    <property type="entry name" value="Na_Ca_ex"/>
    <property type="match status" value="2"/>
</dbReference>
<dbReference type="AlphaFoldDB" id="A0A8K0RB22"/>
<evidence type="ECO:0000313" key="11">
    <source>
        <dbReference type="EMBL" id="KAH7088901.1"/>
    </source>
</evidence>
<evidence type="ECO:0000256" key="1">
    <source>
        <dbReference type="ARBA" id="ARBA00004127"/>
    </source>
</evidence>
<feature type="transmembrane region" description="Helical" evidence="9">
    <location>
        <begin position="274"/>
        <end position="297"/>
    </location>
</feature>
<dbReference type="GO" id="GO:0000329">
    <property type="term" value="C:fungal-type vacuole membrane"/>
    <property type="evidence" value="ECO:0007669"/>
    <property type="project" value="TreeGrafter"/>
</dbReference>
<evidence type="ECO:0000256" key="5">
    <source>
        <dbReference type="ARBA" id="ARBA00022989"/>
    </source>
</evidence>
<feature type="region of interest" description="Disordered" evidence="8">
    <location>
        <begin position="1"/>
        <end position="129"/>
    </location>
</feature>
<proteinExistence type="inferred from homology"/>
<feature type="domain" description="Sodium/calcium exchanger membrane region" evidence="10">
    <location>
        <begin position="450"/>
        <end position="594"/>
    </location>
</feature>
<evidence type="ECO:0000256" key="9">
    <source>
        <dbReference type="SAM" id="Phobius"/>
    </source>
</evidence>
<evidence type="ECO:0000313" key="12">
    <source>
        <dbReference type="Proteomes" id="UP000813461"/>
    </source>
</evidence>
<keyword evidence="7 9" id="KW-0472">Membrane</keyword>
<evidence type="ECO:0000256" key="6">
    <source>
        <dbReference type="ARBA" id="ARBA00023065"/>
    </source>
</evidence>
<dbReference type="GO" id="GO:0012505">
    <property type="term" value="C:endomembrane system"/>
    <property type="evidence" value="ECO:0007669"/>
    <property type="project" value="UniProtKB-SubCell"/>
</dbReference>
<feature type="transmembrane region" description="Helical" evidence="9">
    <location>
        <begin position="516"/>
        <end position="542"/>
    </location>
</feature>
<comment type="caution">
    <text evidence="11">The sequence shown here is derived from an EMBL/GenBank/DDBJ whole genome shotgun (WGS) entry which is preliminary data.</text>
</comment>
<feature type="transmembrane region" description="Helical" evidence="9">
    <location>
        <begin position="576"/>
        <end position="596"/>
    </location>
</feature>
<feature type="transmembrane region" description="Helical" evidence="9">
    <location>
        <begin position="352"/>
        <end position="370"/>
    </location>
</feature>
<dbReference type="OrthoDB" id="1699231at2759"/>
<dbReference type="InterPro" id="IPR004837">
    <property type="entry name" value="NaCa_Exmemb"/>
</dbReference>
<dbReference type="PANTHER" id="PTHR31503:SF20">
    <property type="entry name" value="CA(2+)_H(+) EXCHANGER, PUTATIVE (EUROFUNG)-RELATED"/>
    <property type="match status" value="1"/>
</dbReference>
<dbReference type="PANTHER" id="PTHR31503">
    <property type="entry name" value="VACUOLAR CALCIUM ION TRANSPORTER"/>
    <property type="match status" value="1"/>
</dbReference>
<feature type="transmembrane region" description="Helical" evidence="9">
    <location>
        <begin position="548"/>
        <end position="569"/>
    </location>
</feature>
<feature type="compositionally biased region" description="Polar residues" evidence="8">
    <location>
        <begin position="83"/>
        <end position="101"/>
    </location>
</feature>
<dbReference type="FunFam" id="1.20.1420.30:FF:000011">
    <property type="entry name" value="Vacuolar calcium ion transporter"/>
    <property type="match status" value="1"/>
</dbReference>
<evidence type="ECO:0000256" key="8">
    <source>
        <dbReference type="SAM" id="MobiDB-lite"/>
    </source>
</evidence>
<feature type="compositionally biased region" description="Basic and acidic residues" evidence="8">
    <location>
        <begin position="61"/>
        <end position="82"/>
    </location>
</feature>
<feature type="transmembrane region" description="Helical" evidence="9">
    <location>
        <begin position="214"/>
        <end position="234"/>
    </location>
</feature>
<name>A0A8K0RB22_9PLEO</name>
<feature type="domain" description="Sodium/calcium exchanger membrane region" evidence="10">
    <location>
        <begin position="215"/>
        <end position="372"/>
    </location>
</feature>
<feature type="transmembrane region" description="Helical" evidence="9">
    <location>
        <begin position="445"/>
        <end position="469"/>
    </location>
</feature>
<protein>
    <submittedName>
        <fullName evidence="11">Sodium/calcium exchanger protein-domain-containing protein</fullName>
    </submittedName>
</protein>
<dbReference type="Gene3D" id="1.20.1420.30">
    <property type="entry name" value="NCX, central ion-binding region"/>
    <property type="match status" value="2"/>
</dbReference>
<comment type="subcellular location">
    <subcellularLocation>
        <location evidence="1">Endomembrane system</location>
        <topology evidence="1">Multi-pass membrane protein</topology>
    </subcellularLocation>
</comment>
<reference evidence="11" key="1">
    <citation type="journal article" date="2021" name="Nat. Commun.">
        <title>Genetic determinants of endophytism in the Arabidopsis root mycobiome.</title>
        <authorList>
            <person name="Mesny F."/>
            <person name="Miyauchi S."/>
            <person name="Thiergart T."/>
            <person name="Pickel B."/>
            <person name="Atanasova L."/>
            <person name="Karlsson M."/>
            <person name="Huettel B."/>
            <person name="Barry K.W."/>
            <person name="Haridas S."/>
            <person name="Chen C."/>
            <person name="Bauer D."/>
            <person name="Andreopoulos W."/>
            <person name="Pangilinan J."/>
            <person name="LaButti K."/>
            <person name="Riley R."/>
            <person name="Lipzen A."/>
            <person name="Clum A."/>
            <person name="Drula E."/>
            <person name="Henrissat B."/>
            <person name="Kohler A."/>
            <person name="Grigoriev I.V."/>
            <person name="Martin F.M."/>
            <person name="Hacquard S."/>
        </authorList>
    </citation>
    <scope>NUCLEOTIDE SEQUENCE</scope>
    <source>
        <strain evidence="11">MPI-SDFR-AT-0120</strain>
    </source>
</reference>
<feature type="transmembrane region" description="Helical" evidence="9">
    <location>
        <begin position="475"/>
        <end position="495"/>
    </location>
</feature>
<gene>
    <name evidence="11" type="ORF">FB567DRAFT_440841</name>
</gene>
<dbReference type="FunFam" id="1.20.1420.30:FF:000021">
    <property type="entry name" value="Vacuolar calcium ion transporter"/>
    <property type="match status" value="1"/>
</dbReference>
<comment type="similarity">
    <text evidence="2">Belongs to the Ca(2+):cation antiporter (CaCA) (TC 2.A.19) family.</text>
</comment>
<evidence type="ECO:0000256" key="3">
    <source>
        <dbReference type="ARBA" id="ARBA00022448"/>
    </source>
</evidence>
<feature type="transmembrane region" description="Helical" evidence="9">
    <location>
        <begin position="309"/>
        <end position="332"/>
    </location>
</feature>
<keyword evidence="4 9" id="KW-0812">Transmembrane</keyword>
<evidence type="ECO:0000259" key="10">
    <source>
        <dbReference type="Pfam" id="PF01699"/>
    </source>
</evidence>
<evidence type="ECO:0000256" key="4">
    <source>
        <dbReference type="ARBA" id="ARBA00022692"/>
    </source>
</evidence>
<feature type="compositionally biased region" description="Polar residues" evidence="8">
    <location>
        <begin position="109"/>
        <end position="129"/>
    </location>
</feature>
<dbReference type="Proteomes" id="UP000813461">
    <property type="component" value="Unassembled WGS sequence"/>
</dbReference>
<accession>A0A8K0RB22</accession>
<dbReference type="GO" id="GO:0015369">
    <property type="term" value="F:calcium:proton antiporter activity"/>
    <property type="evidence" value="ECO:0007669"/>
    <property type="project" value="TreeGrafter"/>
</dbReference>
<dbReference type="InterPro" id="IPR044880">
    <property type="entry name" value="NCX_ion-bd_dom_sf"/>
</dbReference>
<dbReference type="GO" id="GO:0006874">
    <property type="term" value="P:intracellular calcium ion homeostasis"/>
    <property type="evidence" value="ECO:0007669"/>
    <property type="project" value="TreeGrafter"/>
</dbReference>